<organism evidence="12 13">
    <name type="scientific">Aquipuribacter nitratireducens</name>
    <dbReference type="NCBI Taxonomy" id="650104"/>
    <lineage>
        <taxon>Bacteria</taxon>
        <taxon>Bacillati</taxon>
        <taxon>Actinomycetota</taxon>
        <taxon>Actinomycetes</taxon>
        <taxon>Micrococcales</taxon>
        <taxon>Intrasporangiaceae</taxon>
        <taxon>Aquipuribacter</taxon>
    </lineage>
</organism>
<dbReference type="PROSITE" id="PS51318">
    <property type="entry name" value="TAT"/>
    <property type="match status" value="1"/>
</dbReference>
<evidence type="ECO:0000256" key="5">
    <source>
        <dbReference type="ARBA" id="ARBA00023004"/>
    </source>
</evidence>
<dbReference type="InterPro" id="IPR006311">
    <property type="entry name" value="TAT_signal"/>
</dbReference>
<dbReference type="PROSITE" id="PS51296">
    <property type="entry name" value="RIESKE"/>
    <property type="match status" value="1"/>
</dbReference>
<comment type="function">
    <text evidence="1">Iron-sulfur subunit of the cytochrome bc1 complex, an essential component of the respiratory electron transport chain required for ATP synthesis. The bc1 complex catalyzes the oxidation of menaquinol and the reduction of cytochrome c in the respiratory chain. The bc1 complex operates through a Q-cycle mechanism that couples electron transfer to generation of the proton gradient that drives ATP synthesis.</text>
</comment>
<keyword evidence="6" id="KW-0411">Iron-sulfur</keyword>
<keyword evidence="4" id="KW-0479">Metal-binding</keyword>
<dbReference type="PRINTS" id="PR00162">
    <property type="entry name" value="RIESKE"/>
</dbReference>
<feature type="compositionally biased region" description="Gly residues" evidence="10">
    <location>
        <begin position="55"/>
        <end position="65"/>
    </location>
</feature>
<evidence type="ECO:0000313" key="13">
    <source>
        <dbReference type="Proteomes" id="UP001596122"/>
    </source>
</evidence>
<dbReference type="Proteomes" id="UP001596122">
    <property type="component" value="Unassembled WGS sequence"/>
</dbReference>
<keyword evidence="3" id="KW-0001">2Fe-2S</keyword>
<gene>
    <name evidence="12" type="ORF">ACFPJ6_02125</name>
</gene>
<evidence type="ECO:0000256" key="4">
    <source>
        <dbReference type="ARBA" id="ARBA00022723"/>
    </source>
</evidence>
<evidence type="ECO:0000256" key="1">
    <source>
        <dbReference type="ARBA" id="ARBA00002494"/>
    </source>
</evidence>
<dbReference type="PANTHER" id="PTHR10134">
    <property type="entry name" value="CYTOCHROME B-C1 COMPLEX SUBUNIT RIESKE, MITOCHONDRIAL"/>
    <property type="match status" value="1"/>
</dbReference>
<evidence type="ECO:0000259" key="11">
    <source>
        <dbReference type="PROSITE" id="PS51296"/>
    </source>
</evidence>
<accession>A0ABW0GIQ3</accession>
<feature type="domain" description="Rieske" evidence="11">
    <location>
        <begin position="89"/>
        <end position="184"/>
    </location>
</feature>
<dbReference type="InterPro" id="IPR014349">
    <property type="entry name" value="Rieske_Fe-S_prot"/>
</dbReference>
<sequence length="187" mass="17544">MADDTFPCSSRRSLLRALAGVGVTTIAAGVLAACGNGEEDAVATDAAGAGDGTAAGATGGSGAGTEAGTDTGSQAGTGTTAGGTDASAEATVPLADVPVGEAVVVDALGTRLVVAQPTAGEVVAFSAACTHQGTTVEAAGGLELFCPNHGSRFDAGDGAAVVAGPAPTPLPSVPARVEGDQVVLTPA</sequence>
<name>A0ABW0GIQ3_9MICO</name>
<feature type="compositionally biased region" description="Low complexity" evidence="10">
    <location>
        <begin position="66"/>
        <end position="85"/>
    </location>
</feature>
<dbReference type="Gene3D" id="2.102.10.10">
    <property type="entry name" value="Rieske [2Fe-2S] iron-sulphur domain"/>
    <property type="match status" value="1"/>
</dbReference>
<evidence type="ECO:0000256" key="2">
    <source>
        <dbReference type="ARBA" id="ARBA00015816"/>
    </source>
</evidence>
<comment type="cofactor">
    <cofactor evidence="9">
        <name>[2Fe-2S] cluster</name>
        <dbReference type="ChEBI" id="CHEBI:190135"/>
    </cofactor>
</comment>
<dbReference type="CDD" id="cd03467">
    <property type="entry name" value="Rieske"/>
    <property type="match status" value="1"/>
</dbReference>
<keyword evidence="13" id="KW-1185">Reference proteome</keyword>
<evidence type="ECO:0000256" key="6">
    <source>
        <dbReference type="ARBA" id="ARBA00023014"/>
    </source>
</evidence>
<evidence type="ECO:0000256" key="7">
    <source>
        <dbReference type="ARBA" id="ARBA00023157"/>
    </source>
</evidence>
<dbReference type="EMBL" id="JBHSLD010000004">
    <property type="protein sequence ID" value="MFC5379577.1"/>
    <property type="molecule type" value="Genomic_DNA"/>
</dbReference>
<dbReference type="RefSeq" id="WP_340268728.1">
    <property type="nucleotide sequence ID" value="NZ_JBBEOG010000003.1"/>
</dbReference>
<dbReference type="InterPro" id="IPR036922">
    <property type="entry name" value="Rieske_2Fe-2S_sf"/>
</dbReference>
<protein>
    <recommendedName>
        <fullName evidence="2">Cytochrome bc1 complex Rieske iron-sulfur subunit</fullName>
    </recommendedName>
    <alternativeName>
        <fullName evidence="8">Cytochrome bc1 reductase complex subunit QcrA</fullName>
    </alternativeName>
</protein>
<evidence type="ECO:0000313" key="12">
    <source>
        <dbReference type="EMBL" id="MFC5379577.1"/>
    </source>
</evidence>
<evidence type="ECO:0000256" key="10">
    <source>
        <dbReference type="SAM" id="MobiDB-lite"/>
    </source>
</evidence>
<keyword evidence="5" id="KW-0408">Iron</keyword>
<dbReference type="InterPro" id="IPR017941">
    <property type="entry name" value="Rieske_2Fe-2S"/>
</dbReference>
<proteinExistence type="predicted"/>
<dbReference type="InterPro" id="IPR005805">
    <property type="entry name" value="Rieske_Fe-S_prot_C"/>
</dbReference>
<evidence type="ECO:0000256" key="8">
    <source>
        <dbReference type="ARBA" id="ARBA00029586"/>
    </source>
</evidence>
<dbReference type="Pfam" id="PF00355">
    <property type="entry name" value="Rieske"/>
    <property type="match status" value="1"/>
</dbReference>
<evidence type="ECO:0000256" key="9">
    <source>
        <dbReference type="ARBA" id="ARBA00034078"/>
    </source>
</evidence>
<evidence type="ECO:0000256" key="3">
    <source>
        <dbReference type="ARBA" id="ARBA00022714"/>
    </source>
</evidence>
<feature type="region of interest" description="Disordered" evidence="10">
    <location>
        <begin position="55"/>
        <end position="85"/>
    </location>
</feature>
<reference evidence="13" key="1">
    <citation type="journal article" date="2019" name="Int. J. Syst. Evol. Microbiol.">
        <title>The Global Catalogue of Microorganisms (GCM) 10K type strain sequencing project: providing services to taxonomists for standard genome sequencing and annotation.</title>
        <authorList>
            <consortium name="The Broad Institute Genomics Platform"/>
            <consortium name="The Broad Institute Genome Sequencing Center for Infectious Disease"/>
            <person name="Wu L."/>
            <person name="Ma J."/>
        </authorList>
    </citation>
    <scope>NUCLEOTIDE SEQUENCE [LARGE SCALE GENOMIC DNA]</scope>
    <source>
        <strain evidence="13">CCUG 43114</strain>
    </source>
</reference>
<keyword evidence="7" id="KW-1015">Disulfide bond</keyword>
<dbReference type="SUPFAM" id="SSF50022">
    <property type="entry name" value="ISP domain"/>
    <property type="match status" value="1"/>
</dbReference>
<comment type="caution">
    <text evidence="12">The sequence shown here is derived from an EMBL/GenBank/DDBJ whole genome shotgun (WGS) entry which is preliminary data.</text>
</comment>